<name>A0A0P4W217_SCYOL</name>
<dbReference type="GO" id="GO:0045505">
    <property type="term" value="F:dynein intermediate chain binding"/>
    <property type="evidence" value="ECO:0007669"/>
    <property type="project" value="InterPro"/>
</dbReference>
<keyword evidence="2" id="KW-0963">Cytoplasm</keyword>
<feature type="region of interest" description="Disordered" evidence="13">
    <location>
        <begin position="239"/>
        <end position="262"/>
    </location>
</feature>
<feature type="domain" description="Dynein heavy chain linker" evidence="14">
    <location>
        <begin position="970"/>
        <end position="1341"/>
    </location>
</feature>
<evidence type="ECO:0000256" key="12">
    <source>
        <dbReference type="SAM" id="Coils"/>
    </source>
</evidence>
<dbReference type="FunFam" id="1.10.287.2620:FF:000002">
    <property type="entry name" value="Dynein heavy chain 2, axonemal"/>
    <property type="match status" value="1"/>
</dbReference>
<evidence type="ECO:0000313" key="15">
    <source>
        <dbReference type="EMBL" id="JAI58910.1"/>
    </source>
</evidence>
<keyword evidence="10" id="KW-0206">Cytoskeleton</keyword>
<dbReference type="PANTHER" id="PTHR22878:SF71">
    <property type="entry name" value="DYNEIN, AXONEMAL, HEAVY CHAIN 3"/>
    <property type="match status" value="1"/>
</dbReference>
<dbReference type="Gene3D" id="3.20.180.20">
    <property type="entry name" value="Dynein heavy chain, N-terminal domain 2"/>
    <property type="match status" value="1"/>
</dbReference>
<reference evidence="15" key="1">
    <citation type="submission" date="2015-09" db="EMBL/GenBank/DDBJ databases">
        <title>Scylla olivacea transcriptome.</title>
        <authorList>
            <person name="Ikhwanuddin M."/>
        </authorList>
    </citation>
    <scope>NUCLEOTIDE SEQUENCE</scope>
</reference>
<dbReference type="GO" id="GO:0005874">
    <property type="term" value="C:microtubule"/>
    <property type="evidence" value="ECO:0007669"/>
    <property type="project" value="UniProtKB-KW"/>
</dbReference>
<dbReference type="Pfam" id="PF08393">
    <property type="entry name" value="DHC_N2"/>
    <property type="match status" value="1"/>
</dbReference>
<dbReference type="GO" id="GO:0051959">
    <property type="term" value="F:dynein light intermediate chain binding"/>
    <property type="evidence" value="ECO:0007669"/>
    <property type="project" value="InterPro"/>
</dbReference>
<keyword evidence="6" id="KW-0243">Dynein</keyword>
<keyword evidence="5" id="KW-0067">ATP-binding</keyword>
<dbReference type="InterPro" id="IPR013602">
    <property type="entry name" value="Dynein_heavy_linker"/>
</dbReference>
<keyword evidence="4" id="KW-0547">Nucleotide-binding</keyword>
<proteinExistence type="predicted"/>
<dbReference type="InterPro" id="IPR042222">
    <property type="entry name" value="Dynein_2_N"/>
</dbReference>
<protein>
    <recommendedName>
        <fullName evidence="14">Dynein heavy chain linker domain-containing protein</fullName>
    </recommendedName>
</protein>
<dbReference type="InterPro" id="IPR042228">
    <property type="entry name" value="Dynein_linker_3"/>
</dbReference>
<evidence type="ECO:0000256" key="11">
    <source>
        <dbReference type="ARBA" id="ARBA00023273"/>
    </source>
</evidence>
<dbReference type="GO" id="GO:0005524">
    <property type="term" value="F:ATP binding"/>
    <property type="evidence" value="ECO:0007669"/>
    <property type="project" value="UniProtKB-KW"/>
</dbReference>
<keyword evidence="3" id="KW-0493">Microtubule</keyword>
<dbReference type="PANTHER" id="PTHR22878">
    <property type="entry name" value="DYNEIN HEAVY CHAIN 6, AXONEMAL-LIKE-RELATED"/>
    <property type="match status" value="1"/>
</dbReference>
<evidence type="ECO:0000256" key="1">
    <source>
        <dbReference type="ARBA" id="ARBA00004430"/>
    </source>
</evidence>
<comment type="subcellular location">
    <subcellularLocation>
        <location evidence="1">Cytoplasm</location>
        <location evidence="1">Cytoskeleton</location>
        <location evidence="1">Cilium axoneme</location>
    </subcellularLocation>
</comment>
<dbReference type="GO" id="GO:0007018">
    <property type="term" value="P:microtubule-based movement"/>
    <property type="evidence" value="ECO:0007669"/>
    <property type="project" value="InterPro"/>
</dbReference>
<dbReference type="FunFam" id="1.20.140.100:FF:000004">
    <property type="entry name" value="Dynein axonemal heavy chain 6"/>
    <property type="match status" value="1"/>
</dbReference>
<dbReference type="GO" id="GO:0005930">
    <property type="term" value="C:axoneme"/>
    <property type="evidence" value="ECO:0007669"/>
    <property type="project" value="UniProtKB-SubCell"/>
</dbReference>
<evidence type="ECO:0000256" key="7">
    <source>
        <dbReference type="ARBA" id="ARBA00023054"/>
    </source>
</evidence>
<evidence type="ECO:0000256" key="13">
    <source>
        <dbReference type="SAM" id="MobiDB-lite"/>
    </source>
</evidence>
<feature type="region of interest" description="Disordered" evidence="13">
    <location>
        <begin position="295"/>
        <end position="315"/>
    </location>
</feature>
<evidence type="ECO:0000256" key="2">
    <source>
        <dbReference type="ARBA" id="ARBA00022490"/>
    </source>
</evidence>
<sequence length="1349" mass="156082">MDCQDSFFNTSVGAQRGVPPLRLEHGHCAKIQSPTSSRMTLQQDSDMVQEELEVLQERTHCLLDSSSSETNYHTRSTTSISSCVSPVALKFQKQKQPLVSLDSQDLALRHPKSSVVKEKSARVKTATRGRREMKRLMAEKVEEEKTDFPSLLLDCFKTKAVLAKRVSQILTPSERIGSNLTPYSYLVRIPPRFPRGRHSYSVLPYILQCNTKPPRSPESRVIVISKLLRQKYSLWSTSQSTSSSTKVTRPLHHSRSSYKGFSHPRISSVGMKVIQKFHLQDVLRKQEERARMKAALRSRNRQPQPKKMSKKAEGPVRYREATRLCGLEEQLQRQRESRANRPLPSEQDLARFEEYLQRGIQNHQITTPPPNLLKVVTLDVDKMVLRNIRFRLVVSELVEELRDCYLQGVRHAVLRYALLCPSVRARLKIMVPPEEHDPIVVRAPVPWHQNFITGAHHCYHNLFALNHILGTLDAIWEERFSSLRFVDMGLLVGEQDKPVPTPQVLEATVRSQCSQTRAVLLQKWLPGVAKVFEELVGAWRELVPSEAGDSLRQVRRFFSAVRSRMSLQLRSLVLASISDFRDCLLRHKTGNSYIGEYMEEKYLEKAVVEVAVAVEERVVSFQPPLQKTHECLLGCLASIIEHNQRIPRVERLLFPEMSRRKLYLQAVSEGEEAVEEVRAEVSKVFAANAAGPSTYIKLYDQYTHLLDGSTCTAVHDFINNCGVLKEGKKQLANLQQLGGEAVQLRDMVPLGLILLNCQQVNHQLQQQVKELTTSILDYFVLRNKEHDKDICRSFDEMSTKLSQVTDVTAEIVELSNYLHICSSQTMTQLLQEIQNATDRLMFLLQFGKVPEDQVPLINRMYAWPHKIQEDFRLAEARLSHKRDLKETALKARVANFEKTLQIYHKELEDLRSRDNFIMKEIRVDTMKRNVEMLDRLTTQLHEAKEELQGINEEQSLLSWEMTKFPLLQSMVSLKEPYDRLWHTTYDFHQKYERWYNGPFEGLDAEAISDEVEEMWKTMFKLTKTFMDQVGSRRVAEYVKERIEKFRLHVPVLQCICSPGLRQRHWTQLGEHLGTELNLTPETSLADMIEAGLPKIQRKLEEISHAASKEFSLEKALEKMKGEWASVVFEFKPWRETGVSILAAVDDIQVLLDEHTQKVQTMRGSPYVKPFEAEIRSWEEKLLSMQDILDAWIKCQMTWLYLEPIFSSEDIMKQMPVEGRKFTRVDQTWRELMTTAVKDPHALVATQQPNMLPRLHECNRLLEEIQKGLNDYLEKKRLFFPRFFFLSNDELLEILSETKDPQRVQPHLKKCFEGISRLHFSPQQEIEGMISAEGELVQFSNRVIPAKARM</sequence>
<evidence type="ECO:0000256" key="8">
    <source>
        <dbReference type="ARBA" id="ARBA00023069"/>
    </source>
</evidence>
<dbReference type="EMBL" id="GDRN01098646">
    <property type="protein sequence ID" value="JAI58910.1"/>
    <property type="molecule type" value="Transcribed_RNA"/>
</dbReference>
<evidence type="ECO:0000256" key="5">
    <source>
        <dbReference type="ARBA" id="ARBA00022840"/>
    </source>
</evidence>
<dbReference type="GO" id="GO:0030286">
    <property type="term" value="C:dynein complex"/>
    <property type="evidence" value="ECO:0007669"/>
    <property type="project" value="UniProtKB-KW"/>
</dbReference>
<evidence type="ECO:0000256" key="4">
    <source>
        <dbReference type="ARBA" id="ARBA00022741"/>
    </source>
</evidence>
<keyword evidence="11" id="KW-0966">Cell projection</keyword>
<keyword evidence="7 12" id="KW-0175">Coiled coil</keyword>
<dbReference type="InterPro" id="IPR026983">
    <property type="entry name" value="DHC"/>
</dbReference>
<evidence type="ECO:0000256" key="3">
    <source>
        <dbReference type="ARBA" id="ARBA00022701"/>
    </source>
</evidence>
<evidence type="ECO:0000259" key="14">
    <source>
        <dbReference type="Pfam" id="PF08393"/>
    </source>
</evidence>
<organism evidence="15">
    <name type="scientific">Scylla olivacea</name>
    <name type="common">Orange mud crab</name>
    <name type="synonym">Cancer olivacea</name>
    <dbReference type="NCBI Taxonomy" id="85551"/>
    <lineage>
        <taxon>Eukaryota</taxon>
        <taxon>Metazoa</taxon>
        <taxon>Ecdysozoa</taxon>
        <taxon>Arthropoda</taxon>
        <taxon>Crustacea</taxon>
        <taxon>Multicrustacea</taxon>
        <taxon>Malacostraca</taxon>
        <taxon>Eumalacostraca</taxon>
        <taxon>Eucarida</taxon>
        <taxon>Decapoda</taxon>
        <taxon>Pleocyemata</taxon>
        <taxon>Brachyura</taxon>
        <taxon>Eubrachyura</taxon>
        <taxon>Portunoidea</taxon>
        <taxon>Portunidae</taxon>
        <taxon>Portuninae</taxon>
        <taxon>Scylla</taxon>
    </lineage>
</organism>
<evidence type="ECO:0000256" key="10">
    <source>
        <dbReference type="ARBA" id="ARBA00023212"/>
    </source>
</evidence>
<dbReference type="Gene3D" id="1.10.287.2620">
    <property type="match status" value="1"/>
</dbReference>
<accession>A0A0P4W217</accession>
<feature type="coiled-coil region" evidence="12">
    <location>
        <begin position="893"/>
        <end position="953"/>
    </location>
</feature>
<evidence type="ECO:0000256" key="9">
    <source>
        <dbReference type="ARBA" id="ARBA00023175"/>
    </source>
</evidence>
<dbReference type="Gene3D" id="1.20.140.100">
    <property type="entry name" value="Dynein heavy chain, N-terminal domain 2"/>
    <property type="match status" value="1"/>
</dbReference>
<evidence type="ECO:0000256" key="6">
    <source>
        <dbReference type="ARBA" id="ARBA00023017"/>
    </source>
</evidence>
<keyword evidence="8" id="KW-0969">Cilium</keyword>
<keyword evidence="9" id="KW-0505">Motor protein</keyword>